<feature type="signal peptide" evidence="1">
    <location>
        <begin position="1"/>
        <end position="27"/>
    </location>
</feature>
<evidence type="ECO:0000313" key="3">
    <source>
        <dbReference type="Proteomes" id="UP000436138"/>
    </source>
</evidence>
<evidence type="ECO:0000256" key="1">
    <source>
        <dbReference type="SAM" id="SignalP"/>
    </source>
</evidence>
<feature type="chain" id="PRO_5026058691" description="Secreted protein" evidence="1">
    <location>
        <begin position="28"/>
        <end position="82"/>
    </location>
</feature>
<dbReference type="EMBL" id="CP047020">
    <property type="protein sequence ID" value="QHA02523.1"/>
    <property type="molecule type" value="Genomic_DNA"/>
</dbReference>
<proteinExistence type="predicted"/>
<gene>
    <name evidence="2" type="ORF">GQF42_03750</name>
</gene>
<name>A0A6I6MQE8_9ACTN</name>
<accession>A0A6I6MQE8</accession>
<evidence type="ECO:0000313" key="2">
    <source>
        <dbReference type="EMBL" id="QHA02523.1"/>
    </source>
</evidence>
<dbReference type="Proteomes" id="UP000436138">
    <property type="component" value="Chromosome"/>
</dbReference>
<dbReference type="KEGG" id="sbro:GQF42_03750"/>
<dbReference type="RefSeq" id="WP_158917608.1">
    <property type="nucleotide sequence ID" value="NZ_CP047020.1"/>
</dbReference>
<evidence type="ECO:0008006" key="4">
    <source>
        <dbReference type="Google" id="ProtNLM"/>
    </source>
</evidence>
<protein>
    <recommendedName>
        <fullName evidence="4">Secreted protein</fullName>
    </recommendedName>
</protein>
<sequence>MRTISKAAVAAAVIAGVSVMTIGPASAQTAETLRGGGCRNHDLNIDIIGNLGIANGLAGNLLNGEGSPGGQDTDFGNCDHGW</sequence>
<reference evidence="2 3" key="1">
    <citation type="submission" date="2019-12" db="EMBL/GenBank/DDBJ databases">
        <title>Streptomyces sp. strain T44 isolated from rhizosphere soil of Broussonetia papyrifera.</title>
        <authorList>
            <person name="Mo P."/>
        </authorList>
    </citation>
    <scope>NUCLEOTIDE SEQUENCE [LARGE SCALE GENOMIC DNA]</scope>
    <source>
        <strain evidence="2 3">T44</strain>
    </source>
</reference>
<dbReference type="AlphaFoldDB" id="A0A6I6MQE8"/>
<organism evidence="2 3">
    <name type="scientific">Streptomyces broussonetiae</name>
    <dbReference type="NCBI Taxonomy" id="2686304"/>
    <lineage>
        <taxon>Bacteria</taxon>
        <taxon>Bacillati</taxon>
        <taxon>Actinomycetota</taxon>
        <taxon>Actinomycetes</taxon>
        <taxon>Kitasatosporales</taxon>
        <taxon>Streptomycetaceae</taxon>
        <taxon>Streptomyces</taxon>
    </lineage>
</organism>
<keyword evidence="1" id="KW-0732">Signal</keyword>
<keyword evidence="3" id="KW-1185">Reference proteome</keyword>